<dbReference type="AlphaFoldDB" id="A0AA46Z8P5"/>
<reference evidence="1" key="1">
    <citation type="submission" date="2022-05" db="EMBL/GenBank/DDBJ databases">
        <title>Megaplasmid of Vibrio parahaemolyticus.</title>
        <authorList>
            <person name="Strauch E."/>
            <person name="Borowiak M."/>
        </authorList>
    </citation>
    <scope>NUCLEOTIDE SEQUENCE</scope>
    <source>
        <strain evidence="1">16-VB00198</strain>
        <plasmid evidence="1">pVP-16-VB00198-1</plasmid>
    </source>
</reference>
<dbReference type="Proteomes" id="UP001163036">
    <property type="component" value="Plasmid pVP-16-VB00198-1"/>
</dbReference>
<protein>
    <submittedName>
        <fullName evidence="1">Uncharacterized protein</fullName>
    </submittedName>
</protein>
<proteinExistence type="predicted"/>
<organism evidence="1 2">
    <name type="scientific">Vibrio parahaemolyticus</name>
    <dbReference type="NCBI Taxonomy" id="670"/>
    <lineage>
        <taxon>Bacteria</taxon>
        <taxon>Pseudomonadati</taxon>
        <taxon>Pseudomonadota</taxon>
        <taxon>Gammaproteobacteria</taxon>
        <taxon>Vibrionales</taxon>
        <taxon>Vibrionaceae</taxon>
        <taxon>Vibrio</taxon>
    </lineage>
</organism>
<name>A0AA46Z8P5_VIBPH</name>
<evidence type="ECO:0000313" key="2">
    <source>
        <dbReference type="Proteomes" id="UP001163036"/>
    </source>
</evidence>
<dbReference type="EMBL" id="CP097357">
    <property type="protein sequence ID" value="UYV29589.1"/>
    <property type="molecule type" value="Genomic_DNA"/>
</dbReference>
<keyword evidence="1" id="KW-0614">Plasmid</keyword>
<accession>A0AA46Z8P5</accession>
<sequence>MFNSKQQLNQITALVSNALQTNLSKTRHKIAQQTGHKSYESLYSTLPDKEQASKPALQRDIEYFPKNYLSRLTEFEYPTLDRSEIAEINVLTTKDIQLLFQGFMFRDPDWALNKLVVERIPLYYDNYENLDADSVSIMSATILPINHVAHDGSKPVSRIKHGREHYYGTFAQHLKSSLVFNDKNMLLSNRDFCQDLILFGSIKQYNFFCENPEIVVKHELENELLVRYIAELTYSSTYEKGSMLSFGYDIRIFDAYKNGETQFSGDMDNPASINHISHLSSLAVFMPRDTEWNIYLEEEVFSTLKTPPVDLCDTEFFTLFMSALDENTSHYFTNLLLPLNGEEYFGRYEQSYQVHALFDKSYTPEKQEVAVLYHGNWVVQMLSKVFNNSNFSTDIGFILDLLEALEKNKLDVDNNKITEFLCSTLTDRTFIESADFFFALDIKADLPEHFSLPIISYLAFNVCEVHLTHVWNNQKRIQHLLSNLDDRVLDLHFDLSLYLEPNDYDHNNTSKELIKHKSARSMLIHTLKAYNQRAEK</sequence>
<dbReference type="RefSeq" id="WP_264400167.1">
    <property type="nucleotide sequence ID" value="NZ_CP062152.1"/>
</dbReference>
<gene>
    <name evidence="1" type="ORF">M5598_26805</name>
</gene>
<evidence type="ECO:0000313" key="1">
    <source>
        <dbReference type="EMBL" id="UYV29589.1"/>
    </source>
</evidence>
<geneLocation type="plasmid" evidence="1 2">
    <name>pVP-16-VB00198-1</name>
</geneLocation>